<dbReference type="InterPro" id="IPR013382">
    <property type="entry name" value="CRISPR-assoc_prot_Cse2"/>
</dbReference>
<dbReference type="KEGG" id="cqn:G7Y29_09730"/>
<gene>
    <name evidence="2" type="primary">casB</name>
    <name evidence="2" type="ORF">G7Y29_09730</name>
</gene>
<keyword evidence="3" id="KW-1185">Reference proteome</keyword>
<dbReference type="CDD" id="cd09731">
    <property type="entry name" value="Cse2_I-E"/>
    <property type="match status" value="1"/>
</dbReference>
<name>A0A7T0PED9_9CORY</name>
<dbReference type="NCBIfam" id="TIGR02548">
    <property type="entry name" value="casB_cse2"/>
    <property type="match status" value="1"/>
</dbReference>
<dbReference type="AlphaFoldDB" id="A0A7T0PED9"/>
<evidence type="ECO:0000313" key="2">
    <source>
        <dbReference type="EMBL" id="QPK83101.1"/>
    </source>
</evidence>
<proteinExistence type="predicted"/>
<reference evidence="2 3" key="1">
    <citation type="submission" date="2020-11" db="EMBL/GenBank/DDBJ databases">
        <title>Corynebacterium sp. MC1420.</title>
        <authorList>
            <person name="Zhou J."/>
        </authorList>
    </citation>
    <scope>NUCLEOTIDE SEQUENCE [LARGE SCALE GENOMIC DNA]</scope>
    <source>
        <strain evidence="2 3">MC1420</strain>
    </source>
</reference>
<accession>A0A7T0PED9</accession>
<dbReference type="InterPro" id="IPR038287">
    <property type="entry name" value="Cse2_sf"/>
</dbReference>
<feature type="compositionally biased region" description="Polar residues" evidence="1">
    <location>
        <begin position="202"/>
        <end position="215"/>
    </location>
</feature>
<feature type="region of interest" description="Disordered" evidence="1">
    <location>
        <begin position="202"/>
        <end position="221"/>
    </location>
</feature>
<dbReference type="Gene3D" id="1.10.520.40">
    <property type="entry name" value="CRISPR-associated protein Cse2"/>
    <property type="match status" value="1"/>
</dbReference>
<dbReference type="EMBL" id="CP064955">
    <property type="protein sequence ID" value="QPK83101.1"/>
    <property type="molecule type" value="Genomic_DNA"/>
</dbReference>
<evidence type="ECO:0000256" key="1">
    <source>
        <dbReference type="SAM" id="MobiDB-lite"/>
    </source>
</evidence>
<dbReference type="Proteomes" id="UP000594586">
    <property type="component" value="Chromosome"/>
</dbReference>
<sequence>MTHTTTDTTTDNRPQLRAAVGHTAKRLQESYLGSRGDRAAAIARGILAQLRKNSSRPANENPIGLQETLMVLSPQLSDSELGKADSASPSEYAAYTALSLFARHMQSAKRPAHIEAQSFAQACGRLVALSDSNSVKPRFDAMQLAATEEARAVHLRSLVDLLKARELGFDYGAFAGDLRALSSPKNRNGVLLRWGREFSRGLSNAPKTDPNSNTIDTEKEI</sequence>
<evidence type="ECO:0000313" key="3">
    <source>
        <dbReference type="Proteomes" id="UP000594586"/>
    </source>
</evidence>
<protein>
    <submittedName>
        <fullName evidence="2">Type I-E CRISPR-associated protein Cse2/CasB</fullName>
    </submittedName>
</protein>
<dbReference type="RefSeq" id="WP_165002380.1">
    <property type="nucleotide sequence ID" value="NZ_CP064955.1"/>
</dbReference>
<dbReference type="Pfam" id="PF09485">
    <property type="entry name" value="CRISPR_Cse2"/>
    <property type="match status" value="1"/>
</dbReference>
<organism evidence="2 3">
    <name type="scientific">Corynebacterium qintianiae</name>
    <dbReference type="NCBI Taxonomy" id="2709392"/>
    <lineage>
        <taxon>Bacteria</taxon>
        <taxon>Bacillati</taxon>
        <taxon>Actinomycetota</taxon>
        <taxon>Actinomycetes</taxon>
        <taxon>Mycobacteriales</taxon>
        <taxon>Corynebacteriaceae</taxon>
        <taxon>Corynebacterium</taxon>
    </lineage>
</organism>